<keyword evidence="1" id="KW-0833">Ubl conjugation pathway</keyword>
<dbReference type="Pfam" id="PF12937">
    <property type="entry name" value="F-box-like"/>
    <property type="match status" value="1"/>
</dbReference>
<evidence type="ECO:0000256" key="2">
    <source>
        <dbReference type="SAM" id="MobiDB-lite"/>
    </source>
</evidence>
<dbReference type="SUPFAM" id="SSF81383">
    <property type="entry name" value="F-box domain"/>
    <property type="match status" value="1"/>
</dbReference>
<dbReference type="InterPro" id="IPR001810">
    <property type="entry name" value="F-box_dom"/>
</dbReference>
<dbReference type="PANTHER" id="PTHR12874">
    <property type="entry name" value="F-BOX ONLY PROTEIN 48-RELATED"/>
    <property type="match status" value="1"/>
</dbReference>
<proteinExistence type="predicted"/>
<feature type="region of interest" description="Disordered" evidence="2">
    <location>
        <begin position="315"/>
        <end position="375"/>
    </location>
</feature>
<evidence type="ECO:0000259" key="3">
    <source>
        <dbReference type="PROSITE" id="PS50181"/>
    </source>
</evidence>
<protein>
    <recommendedName>
        <fullName evidence="3">F-box domain-containing protein</fullName>
    </recommendedName>
</protein>
<dbReference type="Pfam" id="PF19270">
    <property type="entry name" value="FBO_C"/>
    <property type="match status" value="1"/>
</dbReference>
<keyword evidence="5" id="KW-1185">Reference proteome</keyword>
<dbReference type="STRING" id="1884261.A0A5C3QT32"/>
<dbReference type="Proteomes" id="UP000305067">
    <property type="component" value="Unassembled WGS sequence"/>
</dbReference>
<evidence type="ECO:0000313" key="4">
    <source>
        <dbReference type="EMBL" id="TFL05155.1"/>
    </source>
</evidence>
<dbReference type="GO" id="GO:0031146">
    <property type="term" value="P:SCF-dependent proteasomal ubiquitin-dependent protein catabolic process"/>
    <property type="evidence" value="ECO:0007669"/>
    <property type="project" value="TreeGrafter"/>
</dbReference>
<name>A0A5C3QT32_9AGAR</name>
<sequence>MSEQGEERDELASFREQWRAELRLRKLQPATLSPLDMYTKAIQLESDGDLEAAVTLYRKAFRLEPNIDRLFENEQLQKKPKKGSIEVVEQEEPEDLAALEVVDALKNLTVSNVGPVGAIVSGDLAAILAEFPLPLKFFPADEFAAEPEVNRLPMELWFGILGFLDEAAIERFARVCRLARYLTADPVIWKERVMRAYVAHQLHGVSFDSLVRHYAWDFRSFFVNVPRVRMDGVYIAVCHYVRNGLSDNRWVSVNHLITYHRYLRFLPDGRVISLLANEDVAPQQIVPQLKPTLRMKGLYIGRWHLQGDSVHIKNLTDPDVHSDPSTGPTHTFVEGSSSGTTVDSSSHTKATHHRPSTHHQPPSKPTHAPSPSGSSMLFRMKLSLRSRPVVGRWNKLEMLEYVSVSPSDGDETNLLSTWKGDGNGSGNQKEKPFWFSKVARWA</sequence>
<dbReference type="OrthoDB" id="2117972at2759"/>
<feature type="domain" description="F-box" evidence="3">
    <location>
        <begin position="146"/>
        <end position="192"/>
    </location>
</feature>
<dbReference type="EMBL" id="ML178817">
    <property type="protein sequence ID" value="TFL05155.1"/>
    <property type="molecule type" value="Genomic_DNA"/>
</dbReference>
<accession>A0A5C3QT32</accession>
<dbReference type="InterPro" id="IPR036047">
    <property type="entry name" value="F-box-like_dom_sf"/>
</dbReference>
<dbReference type="PROSITE" id="PS50181">
    <property type="entry name" value="FBOX"/>
    <property type="match status" value="1"/>
</dbReference>
<dbReference type="PANTHER" id="PTHR12874:SF9">
    <property type="entry name" value="F-BOX ONLY PROTEIN 48"/>
    <property type="match status" value="1"/>
</dbReference>
<evidence type="ECO:0000256" key="1">
    <source>
        <dbReference type="ARBA" id="ARBA00022786"/>
    </source>
</evidence>
<dbReference type="Gene3D" id="1.20.1280.50">
    <property type="match status" value="1"/>
</dbReference>
<dbReference type="AlphaFoldDB" id="A0A5C3QT32"/>
<organism evidence="4 5">
    <name type="scientific">Pterulicium gracile</name>
    <dbReference type="NCBI Taxonomy" id="1884261"/>
    <lineage>
        <taxon>Eukaryota</taxon>
        <taxon>Fungi</taxon>
        <taxon>Dikarya</taxon>
        <taxon>Basidiomycota</taxon>
        <taxon>Agaricomycotina</taxon>
        <taxon>Agaricomycetes</taxon>
        <taxon>Agaricomycetidae</taxon>
        <taxon>Agaricales</taxon>
        <taxon>Pleurotineae</taxon>
        <taxon>Pterulaceae</taxon>
        <taxon>Pterulicium</taxon>
    </lineage>
</organism>
<gene>
    <name evidence="4" type="ORF">BDV98DRAFT_561567</name>
</gene>
<evidence type="ECO:0000313" key="5">
    <source>
        <dbReference type="Proteomes" id="UP000305067"/>
    </source>
</evidence>
<dbReference type="InterPro" id="IPR045464">
    <property type="entry name" value="Hrt3/FBXO9_C"/>
</dbReference>
<dbReference type="GO" id="GO:0019005">
    <property type="term" value="C:SCF ubiquitin ligase complex"/>
    <property type="evidence" value="ECO:0007669"/>
    <property type="project" value="TreeGrafter"/>
</dbReference>
<dbReference type="GO" id="GO:0005737">
    <property type="term" value="C:cytoplasm"/>
    <property type="evidence" value="ECO:0007669"/>
    <property type="project" value="TreeGrafter"/>
</dbReference>
<reference evidence="4 5" key="1">
    <citation type="journal article" date="2019" name="Nat. Ecol. Evol.">
        <title>Megaphylogeny resolves global patterns of mushroom evolution.</title>
        <authorList>
            <person name="Varga T."/>
            <person name="Krizsan K."/>
            <person name="Foldi C."/>
            <person name="Dima B."/>
            <person name="Sanchez-Garcia M."/>
            <person name="Sanchez-Ramirez S."/>
            <person name="Szollosi G.J."/>
            <person name="Szarkandi J.G."/>
            <person name="Papp V."/>
            <person name="Albert L."/>
            <person name="Andreopoulos W."/>
            <person name="Angelini C."/>
            <person name="Antonin V."/>
            <person name="Barry K.W."/>
            <person name="Bougher N.L."/>
            <person name="Buchanan P."/>
            <person name="Buyck B."/>
            <person name="Bense V."/>
            <person name="Catcheside P."/>
            <person name="Chovatia M."/>
            <person name="Cooper J."/>
            <person name="Damon W."/>
            <person name="Desjardin D."/>
            <person name="Finy P."/>
            <person name="Geml J."/>
            <person name="Haridas S."/>
            <person name="Hughes K."/>
            <person name="Justo A."/>
            <person name="Karasinski D."/>
            <person name="Kautmanova I."/>
            <person name="Kiss B."/>
            <person name="Kocsube S."/>
            <person name="Kotiranta H."/>
            <person name="LaButti K.M."/>
            <person name="Lechner B.E."/>
            <person name="Liimatainen K."/>
            <person name="Lipzen A."/>
            <person name="Lukacs Z."/>
            <person name="Mihaltcheva S."/>
            <person name="Morgado L.N."/>
            <person name="Niskanen T."/>
            <person name="Noordeloos M.E."/>
            <person name="Ohm R.A."/>
            <person name="Ortiz-Santana B."/>
            <person name="Ovrebo C."/>
            <person name="Racz N."/>
            <person name="Riley R."/>
            <person name="Savchenko A."/>
            <person name="Shiryaev A."/>
            <person name="Soop K."/>
            <person name="Spirin V."/>
            <person name="Szebenyi C."/>
            <person name="Tomsovsky M."/>
            <person name="Tulloss R.E."/>
            <person name="Uehling J."/>
            <person name="Grigoriev I.V."/>
            <person name="Vagvolgyi C."/>
            <person name="Papp T."/>
            <person name="Martin F.M."/>
            <person name="Miettinen O."/>
            <person name="Hibbett D.S."/>
            <person name="Nagy L.G."/>
        </authorList>
    </citation>
    <scope>NUCLEOTIDE SEQUENCE [LARGE SCALE GENOMIC DNA]</scope>
    <source>
        <strain evidence="4 5">CBS 309.79</strain>
    </source>
</reference>
<feature type="compositionally biased region" description="Low complexity" evidence="2">
    <location>
        <begin position="335"/>
        <end position="345"/>
    </location>
</feature>